<gene>
    <name evidence="2" type="ORF">BSAL_56275</name>
</gene>
<dbReference type="Proteomes" id="UP000051952">
    <property type="component" value="Unassembled WGS sequence"/>
</dbReference>
<keyword evidence="3" id="KW-1185">Reference proteome</keyword>
<evidence type="ECO:0000256" key="1">
    <source>
        <dbReference type="SAM" id="Phobius"/>
    </source>
</evidence>
<dbReference type="VEuPathDB" id="TriTrypDB:BSAL_56275"/>
<feature type="transmembrane region" description="Helical" evidence="1">
    <location>
        <begin position="50"/>
        <end position="70"/>
    </location>
</feature>
<keyword evidence="1" id="KW-0812">Transmembrane</keyword>
<protein>
    <submittedName>
        <fullName evidence="2">ABC transporter, putative</fullName>
    </submittedName>
</protein>
<reference evidence="3" key="1">
    <citation type="submission" date="2015-09" db="EMBL/GenBank/DDBJ databases">
        <authorList>
            <consortium name="Pathogen Informatics"/>
        </authorList>
    </citation>
    <scope>NUCLEOTIDE SEQUENCE [LARGE SCALE GENOMIC DNA]</scope>
    <source>
        <strain evidence="3">Lake Konstanz</strain>
    </source>
</reference>
<name>A0A0S4IMY8_BODSA</name>
<evidence type="ECO:0000313" key="3">
    <source>
        <dbReference type="Proteomes" id="UP000051952"/>
    </source>
</evidence>
<proteinExistence type="predicted"/>
<organism evidence="2 3">
    <name type="scientific">Bodo saltans</name>
    <name type="common">Flagellated protozoan</name>
    <dbReference type="NCBI Taxonomy" id="75058"/>
    <lineage>
        <taxon>Eukaryota</taxon>
        <taxon>Discoba</taxon>
        <taxon>Euglenozoa</taxon>
        <taxon>Kinetoplastea</taxon>
        <taxon>Metakinetoplastina</taxon>
        <taxon>Eubodonida</taxon>
        <taxon>Bodonidae</taxon>
        <taxon>Bodo</taxon>
    </lineage>
</organism>
<dbReference type="AlphaFoldDB" id="A0A0S4IMY8"/>
<evidence type="ECO:0000313" key="2">
    <source>
        <dbReference type="EMBL" id="CUE77323.1"/>
    </source>
</evidence>
<sequence length="209" mass="22734">MTGSNQQYTAVPHAPPNDALAVGGTGEGSGFFTQFAATVRRQWIQKRRMPCSTCLEIFLPVVFILGLVFASKAASTETHEGEQFVPVSNGPASNSVDVNALIQEVICYNGTDVRLQAVFTNCGAATIDPSLYTAPDPIKSDHRIPEGFYFNSIAGVFVVGLMTADFKTAWTIPSFDNYVALQWFVRSYFGPNDKTFSLSSTIMLQLSPL</sequence>
<keyword evidence="1" id="KW-1133">Transmembrane helix</keyword>
<keyword evidence="1" id="KW-0472">Membrane</keyword>
<dbReference type="EMBL" id="CYKH01000189">
    <property type="protein sequence ID" value="CUE77323.1"/>
    <property type="molecule type" value="Genomic_DNA"/>
</dbReference>
<accession>A0A0S4IMY8</accession>